<proteinExistence type="inferred from homology"/>
<dbReference type="InterPro" id="IPR002716">
    <property type="entry name" value="PIN_dom"/>
</dbReference>
<keyword evidence="6" id="KW-0800">Toxin</keyword>
<keyword evidence="5 6" id="KW-0460">Magnesium</keyword>
<dbReference type="InterPro" id="IPR051749">
    <property type="entry name" value="PINc/VapC_TA_RNase"/>
</dbReference>
<dbReference type="InterPro" id="IPR022907">
    <property type="entry name" value="VapC_family"/>
</dbReference>
<comment type="cofactor">
    <cofactor evidence="6">
        <name>Mg(2+)</name>
        <dbReference type="ChEBI" id="CHEBI:18420"/>
    </cofactor>
</comment>
<dbReference type="STRING" id="1004156.AYP45_13350"/>
<comment type="caution">
    <text evidence="8">The sequence shown here is derived from an EMBL/GenBank/DDBJ whole genome shotgun (WGS) entry which is preliminary data.</text>
</comment>
<protein>
    <recommendedName>
        <fullName evidence="6">Ribonuclease VapC</fullName>
        <shortName evidence="6">RNase VapC</shortName>
        <ecNumber evidence="6">3.1.-.-</ecNumber>
    </recommendedName>
    <alternativeName>
        <fullName evidence="6">Toxin VapC</fullName>
    </alternativeName>
</protein>
<dbReference type="PANTHER" id="PTHR42740:SF1">
    <property type="entry name" value="RIBONUCLEASE VAPC3"/>
    <property type="match status" value="1"/>
</dbReference>
<evidence type="ECO:0000313" key="8">
    <source>
        <dbReference type="EMBL" id="OOP55633.1"/>
    </source>
</evidence>
<accession>A0A1V4AR69</accession>
<dbReference type="GO" id="GO:0000287">
    <property type="term" value="F:magnesium ion binding"/>
    <property type="evidence" value="ECO:0007669"/>
    <property type="project" value="UniProtKB-UniRule"/>
</dbReference>
<evidence type="ECO:0000256" key="2">
    <source>
        <dbReference type="ARBA" id="ARBA00022722"/>
    </source>
</evidence>
<feature type="binding site" evidence="6">
    <location>
        <position position="98"/>
    </location>
    <ligand>
        <name>Mg(2+)</name>
        <dbReference type="ChEBI" id="CHEBI:18420"/>
    </ligand>
</feature>
<evidence type="ECO:0000256" key="3">
    <source>
        <dbReference type="ARBA" id="ARBA00022723"/>
    </source>
</evidence>
<sequence>MVLVDTSVWIPFLRGEDIKGVDKFLSILNADIPFGINPFIYQELLQGARTEREFKDLKKYLDTQKIYFLKDQVESYANAAQIYYRCRKKGITVSSTIDCLIVQTAVEHNLMLLHEDSDFDRIARVVKLRMF</sequence>
<dbReference type="EMBL" id="AYTS01000126">
    <property type="protein sequence ID" value="OOP55633.1"/>
    <property type="molecule type" value="Genomic_DNA"/>
</dbReference>
<dbReference type="PANTHER" id="PTHR42740">
    <property type="entry name" value="RIBONUCLEASE VAPC3"/>
    <property type="match status" value="1"/>
</dbReference>
<dbReference type="SUPFAM" id="SSF88723">
    <property type="entry name" value="PIN domain-like"/>
    <property type="match status" value="1"/>
</dbReference>
<dbReference type="GO" id="GO:0090729">
    <property type="term" value="F:toxin activity"/>
    <property type="evidence" value="ECO:0007669"/>
    <property type="project" value="UniProtKB-KW"/>
</dbReference>
<dbReference type="EC" id="3.1.-.-" evidence="6"/>
<evidence type="ECO:0000313" key="9">
    <source>
        <dbReference type="Proteomes" id="UP000189681"/>
    </source>
</evidence>
<keyword evidence="3 6" id="KW-0479">Metal-binding</keyword>
<reference evidence="8 9" key="1">
    <citation type="journal article" date="2017" name="Water Res.">
        <title>Discovery and metagenomic analysis of an anammox bacterial enrichment related to Candidatus "Brocadia caroliniensis" in a full-scale glycerol-fed nitritation-denitritation separate centrate treatment process.</title>
        <authorList>
            <person name="Park H."/>
            <person name="Brotto A.C."/>
            <person name="van Loosdrecht M.C."/>
            <person name="Chandran K."/>
        </authorList>
    </citation>
    <scope>NUCLEOTIDE SEQUENCE [LARGE SCALE GENOMIC DNA]</scope>
    <source>
        <strain evidence="8">26THWARD</strain>
    </source>
</reference>
<dbReference type="GO" id="GO:0004540">
    <property type="term" value="F:RNA nuclease activity"/>
    <property type="evidence" value="ECO:0007669"/>
    <property type="project" value="InterPro"/>
</dbReference>
<dbReference type="AlphaFoldDB" id="A0A1V4AR69"/>
<gene>
    <name evidence="6" type="primary">vapC</name>
    <name evidence="8" type="ORF">AYP45_13350</name>
</gene>
<keyword evidence="1 6" id="KW-1277">Toxin-antitoxin system</keyword>
<name>A0A1V4AR69_9BACT</name>
<feature type="binding site" evidence="6">
    <location>
        <position position="5"/>
    </location>
    <ligand>
        <name>Mg(2+)</name>
        <dbReference type="ChEBI" id="CHEBI:18420"/>
    </ligand>
</feature>
<organism evidence="8 9">
    <name type="scientific">Candidatus Brocadia carolinensis</name>
    <dbReference type="NCBI Taxonomy" id="1004156"/>
    <lineage>
        <taxon>Bacteria</taxon>
        <taxon>Pseudomonadati</taxon>
        <taxon>Planctomycetota</taxon>
        <taxon>Candidatus Brocadiia</taxon>
        <taxon>Candidatus Brocadiales</taxon>
        <taxon>Candidatus Brocadiaceae</taxon>
        <taxon>Candidatus Brocadia</taxon>
    </lineage>
</organism>
<keyword evidence="4 6" id="KW-0378">Hydrolase</keyword>
<evidence type="ECO:0000256" key="6">
    <source>
        <dbReference type="HAMAP-Rule" id="MF_00265"/>
    </source>
</evidence>
<evidence type="ECO:0000256" key="5">
    <source>
        <dbReference type="ARBA" id="ARBA00022842"/>
    </source>
</evidence>
<comment type="function">
    <text evidence="6">Toxic component of a toxin-antitoxin (TA) system. An RNase.</text>
</comment>
<dbReference type="HAMAP" id="MF_00265">
    <property type="entry name" value="VapC_Nob1"/>
    <property type="match status" value="1"/>
</dbReference>
<dbReference type="Pfam" id="PF01850">
    <property type="entry name" value="PIN"/>
    <property type="match status" value="1"/>
</dbReference>
<feature type="domain" description="PIN" evidence="7">
    <location>
        <begin position="2"/>
        <end position="124"/>
    </location>
</feature>
<keyword evidence="2 6" id="KW-0540">Nuclease</keyword>
<evidence type="ECO:0000256" key="4">
    <source>
        <dbReference type="ARBA" id="ARBA00022801"/>
    </source>
</evidence>
<dbReference type="Proteomes" id="UP000189681">
    <property type="component" value="Unassembled WGS sequence"/>
</dbReference>
<dbReference type="CDD" id="cd18762">
    <property type="entry name" value="PIN_MtVapC3-like"/>
    <property type="match status" value="1"/>
</dbReference>
<comment type="similarity">
    <text evidence="6">Belongs to the PINc/VapC protein family.</text>
</comment>
<dbReference type="InterPro" id="IPR029060">
    <property type="entry name" value="PIN-like_dom_sf"/>
</dbReference>
<evidence type="ECO:0000256" key="1">
    <source>
        <dbReference type="ARBA" id="ARBA00022649"/>
    </source>
</evidence>
<dbReference type="GO" id="GO:0016787">
    <property type="term" value="F:hydrolase activity"/>
    <property type="evidence" value="ECO:0007669"/>
    <property type="project" value="UniProtKB-KW"/>
</dbReference>
<evidence type="ECO:0000259" key="7">
    <source>
        <dbReference type="Pfam" id="PF01850"/>
    </source>
</evidence>
<dbReference type="Gene3D" id="3.40.50.1010">
    <property type="entry name" value="5'-nuclease"/>
    <property type="match status" value="1"/>
</dbReference>